<dbReference type="EMBL" id="FMWL01000005">
    <property type="protein sequence ID" value="SCZ78608.1"/>
    <property type="molecule type" value="Genomic_DNA"/>
</dbReference>
<protein>
    <submittedName>
        <fullName evidence="2">Uncharacterized protein</fullName>
    </submittedName>
</protein>
<keyword evidence="1" id="KW-0472">Membrane</keyword>
<keyword evidence="1" id="KW-1133">Transmembrane helix</keyword>
<name>A0A1G5RXM3_9FIRM</name>
<dbReference type="AlphaFoldDB" id="A0A1G5RXM3"/>
<reference evidence="2 3" key="1">
    <citation type="submission" date="2016-10" db="EMBL/GenBank/DDBJ databases">
        <authorList>
            <person name="de Groot N.N."/>
        </authorList>
    </citation>
    <scope>NUCLEOTIDE SEQUENCE [LARGE SCALE GENOMIC DNA]</scope>
    <source>
        <strain evidence="2 3">DSM 2784</strain>
    </source>
</reference>
<dbReference type="STRING" id="1120920.SAMN03080599_01342"/>
<feature type="transmembrane region" description="Helical" evidence="1">
    <location>
        <begin position="139"/>
        <end position="156"/>
    </location>
</feature>
<organism evidence="2 3">
    <name type="scientific">Acidaminobacter hydrogenoformans DSM 2784</name>
    <dbReference type="NCBI Taxonomy" id="1120920"/>
    <lineage>
        <taxon>Bacteria</taxon>
        <taxon>Bacillati</taxon>
        <taxon>Bacillota</taxon>
        <taxon>Clostridia</taxon>
        <taxon>Peptostreptococcales</taxon>
        <taxon>Acidaminobacteraceae</taxon>
        <taxon>Acidaminobacter</taxon>
    </lineage>
</organism>
<accession>A0A1G5RXM3</accession>
<keyword evidence="3" id="KW-1185">Reference proteome</keyword>
<feature type="transmembrane region" description="Helical" evidence="1">
    <location>
        <begin position="86"/>
        <end position="103"/>
    </location>
</feature>
<sequence>MLKSIDDGRFLKALSRRLCFMTFGICAFTNPLEPLSVYNMAFGAVFGLFFGWLFKRFLYIFLAALNSNIKKEWGKKVMRYPVETGMLFMIPFAVMLALATFVLKWNNASAFISTGMMAAGTSTAIEISRIRGKSMIRNAIATSGVSFMFSFLWTYAQPILFRAPGLIEGGVTFVRSLILGGGGLS</sequence>
<evidence type="ECO:0000256" key="1">
    <source>
        <dbReference type="SAM" id="Phobius"/>
    </source>
</evidence>
<dbReference type="Proteomes" id="UP000199208">
    <property type="component" value="Unassembled WGS sequence"/>
</dbReference>
<proteinExistence type="predicted"/>
<keyword evidence="1" id="KW-0812">Transmembrane</keyword>
<gene>
    <name evidence="2" type="ORF">SAMN03080599_01342</name>
</gene>
<evidence type="ECO:0000313" key="2">
    <source>
        <dbReference type="EMBL" id="SCZ78608.1"/>
    </source>
</evidence>
<feature type="transmembrane region" description="Helical" evidence="1">
    <location>
        <begin position="44"/>
        <end position="65"/>
    </location>
</feature>
<evidence type="ECO:0000313" key="3">
    <source>
        <dbReference type="Proteomes" id="UP000199208"/>
    </source>
</evidence>
<feature type="transmembrane region" description="Helical" evidence="1">
    <location>
        <begin position="109"/>
        <end position="127"/>
    </location>
</feature>